<dbReference type="HOGENOM" id="CLU_352688_0_0_1"/>
<dbReference type="SUPFAM" id="SSF82708">
    <property type="entry name" value="R3H domain"/>
    <property type="match status" value="1"/>
</dbReference>
<feature type="compositionally biased region" description="Basic residues" evidence="1">
    <location>
        <begin position="528"/>
        <end position="541"/>
    </location>
</feature>
<reference evidence="4 5" key="1">
    <citation type="journal article" date="2011" name="J. Gen. Appl. Microbiol.">
        <title>Draft genome sequencing of the enigmatic basidiomycete Mixia osmundae.</title>
        <authorList>
            <person name="Nishida H."/>
            <person name="Nagatsuka Y."/>
            <person name="Sugiyama J."/>
        </authorList>
    </citation>
    <scope>NUCLEOTIDE SEQUENCE [LARGE SCALE GENOMIC DNA]</scope>
    <source>
        <strain evidence="5">CBS 9802 / IAM 14324 / JCM 22182 / KY 12970</strain>
    </source>
</reference>
<dbReference type="InterPro" id="IPR036867">
    <property type="entry name" value="R3H_dom_sf"/>
</dbReference>
<dbReference type="InParanoid" id="G7E664"/>
<dbReference type="RefSeq" id="XP_014569161.1">
    <property type="nucleotide sequence ID" value="XM_014713675.1"/>
</dbReference>
<dbReference type="PROSITE" id="PS51061">
    <property type="entry name" value="R3H"/>
    <property type="match status" value="1"/>
</dbReference>
<feature type="compositionally biased region" description="Acidic residues" evidence="1">
    <location>
        <begin position="466"/>
        <end position="477"/>
    </location>
</feature>
<dbReference type="OrthoDB" id="21470at2759"/>
<feature type="compositionally biased region" description="Basic residues" evidence="1">
    <location>
        <begin position="279"/>
        <end position="289"/>
    </location>
</feature>
<evidence type="ECO:0000259" key="2">
    <source>
        <dbReference type="PROSITE" id="PS50174"/>
    </source>
</evidence>
<feature type="region of interest" description="Disordered" evidence="1">
    <location>
        <begin position="519"/>
        <end position="555"/>
    </location>
</feature>
<dbReference type="GO" id="GO:0003676">
    <property type="term" value="F:nucleic acid binding"/>
    <property type="evidence" value="ECO:0007669"/>
    <property type="project" value="UniProtKB-UniRule"/>
</dbReference>
<evidence type="ECO:0000259" key="3">
    <source>
        <dbReference type="PROSITE" id="PS51061"/>
    </source>
</evidence>
<evidence type="ECO:0000256" key="1">
    <source>
        <dbReference type="SAM" id="MobiDB-lite"/>
    </source>
</evidence>
<dbReference type="eggNOG" id="KOG0154">
    <property type="taxonomic scope" value="Eukaryota"/>
</dbReference>
<dbReference type="AlphaFoldDB" id="G7E664"/>
<evidence type="ECO:0000313" key="5">
    <source>
        <dbReference type="Proteomes" id="UP000009131"/>
    </source>
</evidence>
<feature type="domain" description="G-patch" evidence="2">
    <location>
        <begin position="755"/>
        <end position="797"/>
    </location>
</feature>
<gene>
    <name evidence="4" type="primary">Mo05009</name>
    <name evidence="4" type="ORF">E5Q_05009</name>
</gene>
<feature type="region of interest" description="Disordered" evidence="1">
    <location>
        <begin position="251"/>
        <end position="330"/>
    </location>
</feature>
<feature type="compositionally biased region" description="Acidic residues" evidence="1">
    <location>
        <begin position="445"/>
        <end position="455"/>
    </location>
</feature>
<feature type="compositionally biased region" description="Basic residues" evidence="1">
    <location>
        <begin position="1"/>
        <end position="11"/>
    </location>
</feature>
<proteinExistence type="predicted"/>
<dbReference type="PROSITE" id="PS50174">
    <property type="entry name" value="G_PATCH"/>
    <property type="match status" value="1"/>
</dbReference>
<organism evidence="4 5">
    <name type="scientific">Mixia osmundae (strain CBS 9802 / IAM 14324 / JCM 22182 / KY 12970)</name>
    <dbReference type="NCBI Taxonomy" id="764103"/>
    <lineage>
        <taxon>Eukaryota</taxon>
        <taxon>Fungi</taxon>
        <taxon>Dikarya</taxon>
        <taxon>Basidiomycota</taxon>
        <taxon>Pucciniomycotina</taxon>
        <taxon>Mixiomycetes</taxon>
        <taxon>Mixiales</taxon>
        <taxon>Mixiaceae</taxon>
        <taxon>Mixia</taxon>
    </lineage>
</organism>
<keyword evidence="5" id="KW-1185">Reference proteome</keyword>
<feature type="compositionally biased region" description="Low complexity" evidence="1">
    <location>
        <begin position="104"/>
        <end position="123"/>
    </location>
</feature>
<dbReference type="EMBL" id="BABT02000150">
    <property type="protein sequence ID" value="GAA98324.1"/>
    <property type="molecule type" value="Genomic_DNA"/>
</dbReference>
<dbReference type="InterPro" id="IPR001374">
    <property type="entry name" value="R3H_dom"/>
</dbReference>
<dbReference type="Pfam" id="PF01585">
    <property type="entry name" value="G-patch"/>
    <property type="match status" value="1"/>
</dbReference>
<comment type="caution">
    <text evidence="4">The sequence shown here is derived from an EMBL/GenBank/DDBJ whole genome shotgun (WGS) entry which is preliminary data.</text>
</comment>
<feature type="region of interest" description="Disordered" evidence="1">
    <location>
        <begin position="93"/>
        <end position="146"/>
    </location>
</feature>
<protein>
    <recommendedName>
        <fullName evidence="6">Protein SQS1</fullName>
    </recommendedName>
</protein>
<feature type="compositionally biased region" description="Basic and acidic residues" evidence="1">
    <location>
        <begin position="570"/>
        <end position="581"/>
    </location>
</feature>
<dbReference type="InterPro" id="IPR000467">
    <property type="entry name" value="G_patch_dom"/>
</dbReference>
<accession>G7E664</accession>
<dbReference type="SMART" id="SM00393">
    <property type="entry name" value="R3H"/>
    <property type="match status" value="1"/>
</dbReference>
<dbReference type="Proteomes" id="UP000009131">
    <property type="component" value="Unassembled WGS sequence"/>
</dbReference>
<feature type="region of interest" description="Disordered" evidence="1">
    <location>
        <begin position="570"/>
        <end position="616"/>
    </location>
</feature>
<dbReference type="Gene3D" id="3.30.1370.50">
    <property type="entry name" value="R3H-like domain"/>
    <property type="match status" value="1"/>
</dbReference>
<sequence length="797" mass="86593">MARGSRGRGAKRGSFPGQGNRLSGPAETELSPHAFLPTHAQRVASTGRGGSRGRGRGRGGVMKNMHALAFDYDAHALTGGTSARQPYKSYNEYQPQQPSVVSTPALSQGASAAASGTSTPHHSGLGFPASAMPSTRGRGGRRLGGQSDRLYLQPVAFVRAQKQDLVLSERPDGDDVNPLDQAMATDPVQDPMPQPAATAEETVAAVIATDESIVEQAQESTPMPAEDEDEDEILIVDASISVNVAQLPESETVRDVDEIDGPPPLERGIKLSLNPKERKQAKKERRKARKSADRNRRSADESMLDGDRGSIPGRSRRRRGSDIVWGDESSDEPVLAELSLGDCNGKKQDIILADYIANIAQETSSDEADVTFASTSTGFLQSMDKPVHLTIDDVNDEIQLRRPINGWRSETDEENEDWETDSVATSLDEAMAHALDLASDRDDQPDSSSEEEDEVPVAQVVASSDTSDEEDEDEDEGMFNGQSTWADRDEAFIDDLARLHGSSRKAQRDIYRMVLEGDFPVDFTPPSRKGKGSKSKANKGRARFDSSSSSSDEDFDEQYEFDDAFDQHLQDQWQKDRAKKADFKRRRAEARAEKQGTKASKKAAKRAAQSGFTPKLNMDSINDRIRTFIVEDIQQASIAFPPMSKTDRRGIHLLAEAYQLKSKSSGKGATRFPVLYRTARTSVYGVNQKNINIILKASSGNTTFEKPTGKGSENIRGLLRDMAKLNGGKGYKQAARPTRSLEGTTIGQGAAELDASNIGFQLLAKMGWSQGAQIGVSDGLSAPLTAIIKTTKRGLGS</sequence>
<reference evidence="4 5" key="2">
    <citation type="journal article" date="2012" name="Open Biol.">
        <title>Characteristics of nucleosomes and linker DNA regions on the genome of the basidiomycete Mixia osmundae revealed by mono- and dinucleosome mapping.</title>
        <authorList>
            <person name="Nishida H."/>
            <person name="Kondo S."/>
            <person name="Matsumoto T."/>
            <person name="Suzuki Y."/>
            <person name="Yoshikawa H."/>
            <person name="Taylor T.D."/>
            <person name="Sugiyama J."/>
        </authorList>
    </citation>
    <scope>NUCLEOTIDE SEQUENCE [LARGE SCALE GENOMIC DNA]</scope>
    <source>
        <strain evidence="5">CBS 9802 / IAM 14324 / JCM 22182 / KY 12970</strain>
    </source>
</reference>
<evidence type="ECO:0000313" key="4">
    <source>
        <dbReference type="EMBL" id="GAA98324.1"/>
    </source>
</evidence>
<name>G7E664_MIXOS</name>
<dbReference type="STRING" id="764103.G7E664"/>
<feature type="compositionally biased region" description="Polar residues" evidence="1">
    <location>
        <begin position="93"/>
        <end position="102"/>
    </location>
</feature>
<feature type="region of interest" description="Disordered" evidence="1">
    <location>
        <begin position="1"/>
        <end position="60"/>
    </location>
</feature>
<dbReference type="InterPro" id="IPR051189">
    <property type="entry name" value="Splicing_assoc_domain"/>
</dbReference>
<dbReference type="PANTHER" id="PTHR14195">
    <property type="entry name" value="G PATCH DOMAIN CONTAINING PROTEIN 2"/>
    <property type="match status" value="1"/>
</dbReference>
<feature type="compositionally biased region" description="Basic and acidic residues" evidence="1">
    <location>
        <begin position="290"/>
        <end position="308"/>
    </location>
</feature>
<dbReference type="Pfam" id="PF01424">
    <property type="entry name" value="R3H"/>
    <property type="match status" value="1"/>
</dbReference>
<evidence type="ECO:0008006" key="6">
    <source>
        <dbReference type="Google" id="ProtNLM"/>
    </source>
</evidence>
<feature type="domain" description="R3H" evidence="3">
    <location>
        <begin position="615"/>
        <end position="679"/>
    </location>
</feature>
<feature type="region of interest" description="Disordered" evidence="1">
    <location>
        <begin position="439"/>
        <end position="487"/>
    </location>
</feature>